<sequence>MPLSRESANLAQHCIRRSLKLIRDLATCRDGNSTTSIEEGEITDEYDTTSTTFTTPPTTFSTFATPLKQSYSILAAGGLPDSPPDPDALLAELEKCTDPAFHRTMEVLRRGSHWPSVSFAELDRHSPVYSEEHAACQWKPALDGGSLGAKWVETPASKHLLGSFGDDDHGLASSNIIAEPMTSPWKLRKGISGDRRTEQIQPDSHEVSPPTMSIDELLSEEYVSEAAELGMPRFPEEDTFVLCAPRNKRDDETEFSFTLDPEQYARTQLWASRKNGPVNVDGALCISLGCYRQSTFIELMNLGTHIWKDLNNLTNRMTCEWPTEPAYVQALLPSKCTNIPICLPGFDIVVRVDPSLRTPEGCIDITEHARAGVNNLTIVKQGPVESRDDFLLIVHAHRPTELQLQQLGKRARVHSGFARLMTDIRTQYSTIPAEYLAL</sequence>
<dbReference type="KEGG" id="cput:CONPUDRAFT_150253"/>
<evidence type="ECO:0000313" key="2">
    <source>
        <dbReference type="Proteomes" id="UP000053558"/>
    </source>
</evidence>
<name>A0A5M3N228_CONPW</name>
<dbReference type="AlphaFoldDB" id="A0A5M3N228"/>
<dbReference type="Proteomes" id="UP000053558">
    <property type="component" value="Unassembled WGS sequence"/>
</dbReference>
<protein>
    <submittedName>
        <fullName evidence="1">Uncharacterized protein</fullName>
    </submittedName>
</protein>
<proteinExistence type="predicted"/>
<evidence type="ECO:0000313" key="1">
    <source>
        <dbReference type="EMBL" id="EIW85442.1"/>
    </source>
</evidence>
<comment type="caution">
    <text evidence="1">The sequence shown here is derived from an EMBL/GenBank/DDBJ whole genome shotgun (WGS) entry which is preliminary data.</text>
</comment>
<keyword evidence="2" id="KW-1185">Reference proteome</keyword>
<reference evidence="2" key="1">
    <citation type="journal article" date="2012" name="Science">
        <title>The Paleozoic origin of enzymatic lignin decomposition reconstructed from 31 fungal genomes.</title>
        <authorList>
            <person name="Floudas D."/>
            <person name="Binder M."/>
            <person name="Riley R."/>
            <person name="Barry K."/>
            <person name="Blanchette R.A."/>
            <person name="Henrissat B."/>
            <person name="Martinez A.T."/>
            <person name="Otillar R."/>
            <person name="Spatafora J.W."/>
            <person name="Yadav J.S."/>
            <person name="Aerts A."/>
            <person name="Benoit I."/>
            <person name="Boyd A."/>
            <person name="Carlson A."/>
            <person name="Copeland A."/>
            <person name="Coutinho P.M."/>
            <person name="de Vries R.P."/>
            <person name="Ferreira P."/>
            <person name="Findley K."/>
            <person name="Foster B."/>
            <person name="Gaskell J."/>
            <person name="Glotzer D."/>
            <person name="Gorecki P."/>
            <person name="Heitman J."/>
            <person name="Hesse C."/>
            <person name="Hori C."/>
            <person name="Igarashi K."/>
            <person name="Jurgens J.A."/>
            <person name="Kallen N."/>
            <person name="Kersten P."/>
            <person name="Kohler A."/>
            <person name="Kuees U."/>
            <person name="Kumar T.K.A."/>
            <person name="Kuo A."/>
            <person name="LaButti K."/>
            <person name="Larrondo L.F."/>
            <person name="Lindquist E."/>
            <person name="Ling A."/>
            <person name="Lombard V."/>
            <person name="Lucas S."/>
            <person name="Lundell T."/>
            <person name="Martin R."/>
            <person name="McLaughlin D.J."/>
            <person name="Morgenstern I."/>
            <person name="Morin E."/>
            <person name="Murat C."/>
            <person name="Nagy L.G."/>
            <person name="Nolan M."/>
            <person name="Ohm R.A."/>
            <person name="Patyshakuliyeva A."/>
            <person name="Rokas A."/>
            <person name="Ruiz-Duenas F.J."/>
            <person name="Sabat G."/>
            <person name="Salamov A."/>
            <person name="Samejima M."/>
            <person name="Schmutz J."/>
            <person name="Slot J.C."/>
            <person name="St John F."/>
            <person name="Stenlid J."/>
            <person name="Sun H."/>
            <person name="Sun S."/>
            <person name="Syed K."/>
            <person name="Tsang A."/>
            <person name="Wiebenga A."/>
            <person name="Young D."/>
            <person name="Pisabarro A."/>
            <person name="Eastwood D.C."/>
            <person name="Martin F."/>
            <person name="Cullen D."/>
            <person name="Grigoriev I.V."/>
            <person name="Hibbett D.S."/>
        </authorList>
    </citation>
    <scope>NUCLEOTIDE SEQUENCE [LARGE SCALE GENOMIC DNA]</scope>
    <source>
        <strain evidence="2">RWD-64-598 SS2</strain>
    </source>
</reference>
<accession>A0A5M3N228</accession>
<dbReference type="RefSeq" id="XP_007764930.1">
    <property type="nucleotide sequence ID" value="XM_007766740.1"/>
</dbReference>
<dbReference type="EMBL" id="JH711574">
    <property type="protein sequence ID" value="EIW85442.1"/>
    <property type="molecule type" value="Genomic_DNA"/>
</dbReference>
<gene>
    <name evidence="1" type="ORF">CONPUDRAFT_150253</name>
</gene>
<organism evidence="1 2">
    <name type="scientific">Coniophora puteana (strain RWD-64-598)</name>
    <name type="common">Brown rot fungus</name>
    <dbReference type="NCBI Taxonomy" id="741705"/>
    <lineage>
        <taxon>Eukaryota</taxon>
        <taxon>Fungi</taxon>
        <taxon>Dikarya</taxon>
        <taxon>Basidiomycota</taxon>
        <taxon>Agaricomycotina</taxon>
        <taxon>Agaricomycetes</taxon>
        <taxon>Agaricomycetidae</taxon>
        <taxon>Boletales</taxon>
        <taxon>Coniophorineae</taxon>
        <taxon>Coniophoraceae</taxon>
        <taxon>Coniophora</taxon>
    </lineage>
</organism>
<dbReference type="GeneID" id="19202667"/>